<feature type="active site" description="Proton donor; for dehydratase activity" evidence="8">
    <location>
        <position position="5076"/>
    </location>
</feature>
<dbReference type="eggNOG" id="COG3321">
    <property type="taxonomic scope" value="Bacteria"/>
</dbReference>
<evidence type="ECO:0000256" key="6">
    <source>
        <dbReference type="ARBA" id="ARBA00023268"/>
    </source>
</evidence>
<dbReference type="GO" id="GO:0004312">
    <property type="term" value="F:fatty acid synthase activity"/>
    <property type="evidence" value="ECO:0007669"/>
    <property type="project" value="TreeGrafter"/>
</dbReference>
<dbReference type="InterPro" id="IPR009081">
    <property type="entry name" value="PP-bd_ACP"/>
</dbReference>
<dbReference type="Gene3D" id="3.40.366.10">
    <property type="entry name" value="Malonyl-Coenzyme A Acyl Carrier Protein, domain 2"/>
    <property type="match status" value="3"/>
</dbReference>
<feature type="region of interest" description="Disordered" evidence="9">
    <location>
        <begin position="2024"/>
        <end position="2046"/>
    </location>
</feature>
<comment type="pathway">
    <text evidence="1">Antibiotic biosynthesis.</text>
</comment>
<dbReference type="InterPro" id="IPR049551">
    <property type="entry name" value="PKS_DH_C"/>
</dbReference>
<dbReference type="SMART" id="SM00827">
    <property type="entry name" value="PKS_AT"/>
    <property type="match status" value="3"/>
</dbReference>
<keyword evidence="5" id="KW-0045">Antibiotic biosynthesis</keyword>
<evidence type="ECO:0000259" key="11">
    <source>
        <dbReference type="PROSITE" id="PS52004"/>
    </source>
</evidence>
<dbReference type="Pfam" id="PF08240">
    <property type="entry name" value="ADH_N"/>
    <property type="match status" value="1"/>
</dbReference>
<sequence length="5826" mass="611838">MAAGHDKVIEALRASLKTNERQREQIHRLTTAAREPIAIIGMACRYPGGVGSPEDLWELVAAGRDAIGTFPEDRGWDVERLYDPDPERAGTSCTQHGGFLYQAGEFDPGFFGISPREALAMDPQQRLLLEISWEVFERAGIDPASVRGSRTGVFAGVMYHDYGSRLHTVPEGFEGYVGNGSGGGVASGRVAYTLGLEGPAVTVDTACSSSLVALHLACQALRAGECSLALAGGVTVMSTPSLFVEYSRQRALAADGRCKAYGAGADGTGWAEGAGMLLVERLTDAQRLGHRVLAVVRGSAVNQDGASNGLTAPNGPAQQRAIRQALASAGVSASEVDAVEGHGTGTRLGDPIEAQALLATYGQQRPADRPLWLGSMKSNVGHAQAAAGVGGIIKMVMAMRSGTLPRTLHADEPSPHIDWDSGAVRLLTEPVAWPERDRPRRAAVSSFGVSGTNAHVILEAASQTAPQTDSASQAETDDAPAPHGAPGHAVAGPLLWPLSGATAEALRAQAGELRRFVAADELLRPADVGHTLVFGRSDLAHRAVVLGSDRETLLRALDTLAGEGPDDGSVVRGMAAAGAGAGVVFVFPGQGGQWAGMGLRLLETSSFFAERMAECEAALAPYADWSLLDVLRRDPGDPVWERADVVQPMLFSVMVSLAQLWRSYGVEPDAVLGHSQGEIAAAHICGALTLDDAAKVVALRSRALQTLRGSGGMASVPLPADEVTGLLRTDSLWVAAVNAPTATVISGDADSLAEALEHYRDQGVEAKRVPVDYASHCPHIEAVEQELLGLLRGIAPRAADIPFYSTVDNQWADTMGLDARYWYRNLRRPVRFAEALRALGAAEYRTYVEVGPHPTLTPAIEDTTEAAGVAATVVGSLRRGEDDAHRILTSLARAHIHGLPVAWDRHYRALAPEANHVDLPTYAFQRRRYWLDAPATTGDVTAAGLAPVGHPLLGAAVGLAEGDGYLLTGRLAPHTHPWLTDHAVAGTVLLPGTAYVELAVHVGGHLGCPRLEELTLHAPLVLPDTGGVALQVAVGAPDETGRRALSVYAQRDDDPAWEGAARGAWTRHATGTLAAEAPTDGISGADGAGTLAGAWPPPGAEPLDISGLYDTLAAADFGYGPAFQGLRAVWRQGEETYAEVRLPDQVAADAPRFCLHPALLDAALHPLALDSGRSEENPAGHGLLPFAWRGVSLRSPGTPTLRVRLRPQGPDSIAVDVADETGAPVASAESLTLRPVALEDLRALGGQAGDTLYALEWTAAPEPPATALGRCAVIGQAIPGWAAALETAAAGPVRRYPDLAGLVTALDAGDPPPDLVFVGCPPAAAGPDDTTVADVHTARTRVRTRQALDLLQGWLGEARLAGARLVLVTCGAVATGPAEGVMDLAGAAICGLVRSAQAEEPDRILLVDLDAAEESWAALPRAVALGEPQMAIRAGQPHMARLVRADTEGGALLTPPQGSGGWRLDCADAGTVQGLAPVASSADRDPLGPHQVRIEVRAAGLNFRDVLVALGMVPGQRGLGSEGAGVVLEAGPEVADLAPGDRVMGVFADAFGPFAIADRATVIRVPDHWTFGQAAAVPVVFATAYYGLVDLAGLRPGESVLVHAAAGGVGLAAVQLARHLGAEVYATASPGKWDTLRAHGIPPERIASSRTLDFESRFTGRNIDVVLNSLAHEYVDASLRLVSGDSGRFLEMGKTDLRDPEEVAQAYPGVAYRAYDLMEAGPERIGEILRTVLRLFDEGVLTPLPLTCWDIRQARDAFRQLQQGRTVGKNVLTLDRTPDPDGTVLITGGTGTLGAALARHLAATGRARHLLLISRRGLDAPGAPELIAEIDELGATATVATCDVGDRAALAELLGRIPAEHPLTAVVHAAGTLDDATLGSLTARHLDTVLPAKADAAWHLHDLTCRLDLAAFVLFSSAAGVLGSPGQGNYAAANAFLDALAFQRRAMGLPAVSLAWGLWEEASGMTGHLDQTDRTRMARVGLRPLATDEALALFDNALVDGPPLLLPARIDTKALRGTTAPPLFQSLVRPTTGHRPRPATPDGRSSLRARLAGLDPAAQHEVLLTLVRGHAATVLGHPSPDAIAREAAFRDLGFDSLTAVELRNRLKEATGLRLPPPPRLKEATGLRLPATIVFDHPTPAALAQHLRDGLIGGADTVTLAAAPAPSKVAMVADEAIAIIGMACRYPGGVRSAEGLWDLVASGTDAMSGFPSDRGWDLDRLYAPQDQDVPGTTYTRHGGFLHDAGKFDAGFFGIGPREALAMDPQQRLLLETSWEVFEHAGIDPSSVRRSRTGVFAGVMPTDYGPRLQDTVAEVEGYVLTGNSGSVASGRIAYTFGLEGPAVSVDTACSSSLVALHLACQALRAGECSMALAGGVTVMATPGAFVEFARQRGLSVDGRCKAFGVGADGTGWAEGVGMLLVERLSDARRLGHRVLAVVRGSAVNQDGASNGLTAPNGPSQQRVIRQALASARVGGADVDVVEGHGTGTRLGDPIEAQALLATYGQERPDDRPVWLGSVKSNIGHAQAAAGVAGVIKMVMAMRYGVLPRTLHVQEPSPHVDWSSGGVRLLTEAVPWPETGRARRAGVSSFGVSGTNAHIILEQAPPEEHDDPADVSSGSFPWMVSAKSEQALQAQAAQLRAYLAAHPELGLADVGYALASGRTAFGHRAVLLGPDREAFVEELGALEAGEEHAGLVRGVATGAGKLAFVCSGQGTQRPRMGHGLYSPSRCSPQPWTKPAHTWTHTSTIPCGMSCSPSRAPTPPSCSTRPATPSPRCSPSRSPCTAWSPNTTALPPTTTPAIPSERSPRPTSPGSSPSPTRPAWSPPAPASCNLSPPPAPMTTLQADPDELHEHLTRCEGRVSLAAVNAPGSVVISGDRHDVDATAENLRAMGRKTTALKVSGAFHSHHIDPLLNELRNTAETLTYHPPHTPLITTNPTDHDPTTPHYWVRQARETVHYAHTTQQLHTHGVTAYLELGPDHTLTALTHHNLPDHTPLAVPLLHPDQSETHTTHTALAHLHTHGHPTTWHHHHTPTHYHPNLPTYPFQHHHYWLNTTTATGDMSAAGLEPARHPLLGAAVGLADGEGLLFTGRISLRTHPWLADHAVGGAVLLPGTAFLELALQAAAHADCRRVEELTLHTPLVVPDSAGVVLQVTVAAPNEAGNRAVDIYSRIDVGGLTADSAGEPWTRHAAGYLADKPDPDCGDSADGVMPAGAWPPPGAVAVDLEGLYEQLAEGGFHYGAAFRCLDAAWQRGDEVFATAYMSEDQLGDTAAARFALHPALLDSALHTIPLLPSLRGQQDSGLPFTWTGVTLRASGATALRVRLRPDGHGPGAVSVDVSDEAGEPVASVRSLALRPVTRAELHTAELRTAAPVAPHGSLFEVRWEPVPQPSAAEEAAPWVMIGTGPTLRPVEDFVTPPERTYADLAALCVAIADDAPVPRTVVAWSPAGSEDESSEALRQATHHMLGLLQQWLADSRFADSRLVILTRAAVATAPDEEVEDLAGAAARGLIRSAQSEHPDRFVLLDLDDRPADAKDHDRMLSMALACGEPEVAVRDGALRTPRLSPLAGTATEAMDEHPWDQDGTVLITGGTGSLGAMLARHLVATHGVRHLMLISRRGLDAPGARRLGVELAELGAQVTITACDAADQRQLANVLSEISVDHPLTAVVHAAGVLDDGVITSLTPEGLTHVLRAKVDSALNLHQLTRDLPLSAFVLFSSLAGVMGSAGQGNYAAANAALDALASHRRAARLPAVSLAWGVWEQTEGMTGQLEATDHARLRRSGLRPLAISEGLELFDKALSCGHALVVPAALSTRELQTSGSVPPFLRHLTGVAPARPSRTRDASAGEPTSLRRRLTGLGPEERLREVLRLVRSRAAAVLGHGTAESVPADSAFRDLGFDSLAAVDLRNRLQQATGLRLPAGLIFDRPRPDVLARFLCDELAGAGGTSAATAAPPVAAGGGGGRGGAGGHRRHGMPVSGRCAVGRGPVGSGRLRYGRVGDFPADRGWEVERLYDPDPDRTGTSYTRQGGFLYDAGEFDAAFFGIGPREAVAMDPQQRLLLEISWEALERAGIDPASLRGSSTGVFAGVMYHDYGTRLREIPEGYEGYIGNGNAGSVASGRVAYTFGLEGPAVTVDTACSSSLVALHLACQALRSGECSMALAGGVTVMSTPTTFVEFSRQRGLAPDGRCKSFGAGADGTGWAEGAGMLLVERLSDARRNGHRVLAVVRGSAVNQDGASNGLTAPNGPSQERVIRQAWANAGVAAMDIDAVEGHGTGTTLGDPIEAQALLGTYGQGRSADRPLWLGSIKSNVGHTQAAAGVGGVIKMVMAMRHGLLPQTLHAEEPSPHVDWSGGTVRLLTESVAWPEQGRMRRAGVSSFGVSGTNAHVILEQAPPAAETHEPAEPNTAPGPLPWAISAKSPQALRAQARQLHTYLTNAPEANPADVGHTLATGRASFEHRAVVIGSDRAEFLGGLDALAADEAHTAVVTGIARKAGDQGKVVFVFPGQGGQWAGMGLRLLKTSPVFAQSIQACEQALAPHTDWTLTDILHRPHTDPLWQRADVIQPVLFALMTSLAALWQSHGLNPDAVIGHSQGEITAAHISGALSLEDAAKTVALRSRALQTLRGSGGMASVPLPADEVTGLLRTGLSGGGAPPPATVISGNAEALTQALEHYRDQGVDAKRIPVDYASHCPHIQAVEQELSRLLRGITPRAATTPFYSTTDNQWTDTTTLNAHYWYRNLRQPVHLADAITNLTHQGHHTFIEISPHPTLTPAIQETTDTTHTPTTVISTLRRNHNDTHQILHALAHAHTTGHPINWHTTHQHHTPTPQHIDLPTYPFQHHHYWLNTPTQTGDAAAVGLDPAHHPLLGAAVAVAEGEGYLLTGRLALSTHPWLADHTIAGAVVLPGTALLEIALQAGHRVDCWRIEELTLQSPLFIPEEGAVQVQAWVAAPDENGCRSLTVSSRREGTYEDATWVRHATGRVGPAPADQDEAIARLTDPQGDGAAAAVWPPQGAVAFTADDLEGLYDGYAARGFEYGPVFRGLRAAWRRGEDIFAEVRLPDTADGDASQFSVHPALLDAALHAAAFRPADKLPHGALPFSFSGVRLHGPGASTLRVRLTPDGQARDTHAWSVAVVDGEGRPVASIASLAVRPVSTQELLAASGTARRDSLFAVEWVTALAPTSSSVPQRLATVGPSDRLPSADAYANLADLAAAVLEAGAPAPDAVVVDCGRRDARATAVPEDVRTLTRRILGLLQEWLADERPASSRMVVLTRGAVATTPGEDVADLAGAAVCGMVRSAQSEHPGRFVLLDLDPDPDLDGGEVPPTVVPAALACGEPQIAVRANRHLVPRLTRVPASVPVPGRVPVPAAEAADPDTTPTAFDPDGTVVITGGTGTLGAMLARHLVSRHGVRHLLLASRRGPDAPGATELRAELAELGAEVTVRACDTGDRGALADLIAGIPTGHPLTGVVHAAGVLDDATVASLTPRHLDTALTPKADAAFHLHELTRHARPRAFVLFSSAAGVLGAAGQGNYAAANAFLDALAEHRRAQGLPALSLAWGLWEQGSGMTGHLDRTDRARINRSGLAPLATEDALALFDAALAGDRPFLVPARLDLRGSSAAETPAPLFSRIAPARTTRGRSPGAEGAADLRTRLAAQDAAEQRDTLLTIVRTHTAAVLGHDTAAAVRPDGAFRELGFDSLAAVELRNRLQTTTALTLPATTVFDHPTPAALADHLRTQLCQDAQSSAAATAMAAMAELARLESAVSDSVALDDDTRSGLAERLRSLARKMSSGRVVDHDGGGAADLDLQSVTDDEMFELIDKEVSRD</sequence>
<dbReference type="PROSITE" id="PS50075">
    <property type="entry name" value="CARRIER"/>
    <property type="match status" value="3"/>
</dbReference>
<feature type="domain" description="PKS/mFAS DH" evidence="12">
    <location>
        <begin position="950"/>
        <end position="1242"/>
    </location>
</feature>
<dbReference type="PANTHER" id="PTHR43775:SF51">
    <property type="entry name" value="INACTIVE PHENOLPHTHIOCEROL SYNTHESIS POLYKETIDE SYNTHASE TYPE I PKS1-RELATED"/>
    <property type="match status" value="1"/>
</dbReference>
<dbReference type="InterPro" id="IPR011032">
    <property type="entry name" value="GroES-like_sf"/>
</dbReference>
<feature type="domain" description="PKS/mFAS DH" evidence="12">
    <location>
        <begin position="4862"/>
        <end position="5157"/>
    </location>
</feature>
<dbReference type="SUPFAM" id="SSF55048">
    <property type="entry name" value="Probable ACP-binding domain of malonyl-CoA ACP transacylase"/>
    <property type="match status" value="1"/>
</dbReference>
<dbReference type="InterPro" id="IPR020807">
    <property type="entry name" value="PKS_DH"/>
</dbReference>
<dbReference type="GO" id="GO:0006633">
    <property type="term" value="P:fatty acid biosynthetic process"/>
    <property type="evidence" value="ECO:0007669"/>
    <property type="project" value="InterPro"/>
</dbReference>
<dbReference type="InterPro" id="IPR016035">
    <property type="entry name" value="Acyl_Trfase/lysoPLipase"/>
</dbReference>
<dbReference type="SUPFAM" id="SSF50129">
    <property type="entry name" value="GroES-like"/>
    <property type="match status" value="1"/>
</dbReference>
<evidence type="ECO:0000256" key="5">
    <source>
        <dbReference type="ARBA" id="ARBA00023194"/>
    </source>
</evidence>
<evidence type="ECO:0000256" key="1">
    <source>
        <dbReference type="ARBA" id="ARBA00004792"/>
    </source>
</evidence>
<dbReference type="Pfam" id="PF13602">
    <property type="entry name" value="ADH_zinc_N_2"/>
    <property type="match status" value="1"/>
</dbReference>
<evidence type="ECO:0000313" key="14">
    <source>
        <dbReference type="Proteomes" id="UP000000377"/>
    </source>
</evidence>
<dbReference type="GO" id="GO:0016491">
    <property type="term" value="F:oxidoreductase activity"/>
    <property type="evidence" value="ECO:0007669"/>
    <property type="project" value="InterPro"/>
</dbReference>
<dbReference type="InterPro" id="IPR020841">
    <property type="entry name" value="PKS_Beta-ketoAc_synthase_dom"/>
</dbReference>
<dbReference type="eggNOG" id="COG0300">
    <property type="taxonomic scope" value="Bacteria"/>
</dbReference>
<feature type="region of interest" description="Disordered" evidence="9">
    <location>
        <begin position="2750"/>
        <end position="2841"/>
    </location>
</feature>
<dbReference type="InterPro" id="IPR049900">
    <property type="entry name" value="PKS_mFAS_DH"/>
</dbReference>
<feature type="active site" description="Proton acceptor; for dehydratase activity" evidence="8">
    <location>
        <position position="982"/>
    </location>
</feature>
<dbReference type="InterPro" id="IPR013154">
    <property type="entry name" value="ADH-like_N"/>
</dbReference>
<gene>
    <name evidence="13" type="primary">milA3</name>
    <name evidence="13" type="ordered locus">SBI_00733</name>
</gene>
<dbReference type="GO" id="GO:0033068">
    <property type="term" value="P:macrolide biosynthetic process"/>
    <property type="evidence" value="ECO:0007669"/>
    <property type="project" value="UniProtKB-ARBA"/>
</dbReference>
<feature type="active site" description="Proton acceptor; for dehydratase activity" evidence="8">
    <location>
        <position position="3100"/>
    </location>
</feature>
<feature type="region of interest" description="C-terminal hotdog fold" evidence="8">
    <location>
        <begin position="3217"/>
        <end position="3360"/>
    </location>
</feature>
<evidence type="ECO:0000256" key="9">
    <source>
        <dbReference type="SAM" id="MobiDB-lite"/>
    </source>
</evidence>
<dbReference type="InterPro" id="IPR036736">
    <property type="entry name" value="ACP-like_sf"/>
</dbReference>
<feature type="region of interest" description="Disordered" evidence="9">
    <location>
        <begin position="462"/>
        <end position="490"/>
    </location>
</feature>
<dbReference type="Pfam" id="PF08659">
    <property type="entry name" value="KR"/>
    <property type="match status" value="3"/>
</dbReference>
<feature type="domain" description="Ketosynthase family 3 (KS3)" evidence="11">
    <location>
        <begin position="2173"/>
        <end position="2600"/>
    </location>
</feature>
<feature type="compositionally biased region" description="Low complexity" evidence="9">
    <location>
        <begin position="2763"/>
        <end position="2801"/>
    </location>
</feature>
<dbReference type="Pfam" id="PF00109">
    <property type="entry name" value="ketoacyl-synt"/>
    <property type="match status" value="3"/>
</dbReference>
<dbReference type="FunFam" id="3.40.366.10:FF:000002">
    <property type="entry name" value="Probable polyketide synthase 2"/>
    <property type="match status" value="1"/>
</dbReference>
<evidence type="ECO:0000256" key="7">
    <source>
        <dbReference type="ARBA" id="ARBA00023315"/>
    </source>
</evidence>
<dbReference type="STRING" id="749414.SBI_00733"/>
<dbReference type="SUPFAM" id="SSF52151">
    <property type="entry name" value="FabD/lysophospholipase-like"/>
    <property type="match status" value="3"/>
</dbReference>
<dbReference type="InterPro" id="IPR055123">
    <property type="entry name" value="SpnB-like_Rossmann"/>
</dbReference>
<dbReference type="Proteomes" id="UP000000377">
    <property type="component" value="Chromosome"/>
</dbReference>
<keyword evidence="4" id="KW-0808">Transferase</keyword>
<dbReference type="InterPro" id="IPR020806">
    <property type="entry name" value="PKS_PP-bd"/>
</dbReference>
<dbReference type="SMART" id="SM01294">
    <property type="entry name" value="PKS_PP_betabranch"/>
    <property type="match status" value="2"/>
</dbReference>
<dbReference type="Gene3D" id="3.40.50.11460">
    <property type="match status" value="1"/>
</dbReference>
<dbReference type="GO" id="GO:0004315">
    <property type="term" value="F:3-oxoacyl-[acyl-carrier-protein] synthase activity"/>
    <property type="evidence" value="ECO:0007669"/>
    <property type="project" value="InterPro"/>
</dbReference>
<evidence type="ECO:0000256" key="4">
    <source>
        <dbReference type="ARBA" id="ARBA00022679"/>
    </source>
</evidence>
<keyword evidence="6" id="KW-0511">Multifunctional enzyme</keyword>
<dbReference type="Pfam" id="PF00698">
    <property type="entry name" value="Acyl_transf_1"/>
    <property type="match status" value="3"/>
</dbReference>
<evidence type="ECO:0000256" key="8">
    <source>
        <dbReference type="PROSITE-ProRule" id="PRU01363"/>
    </source>
</evidence>
<dbReference type="Gene3D" id="3.30.70.3290">
    <property type="match status" value="3"/>
</dbReference>
<dbReference type="SUPFAM" id="SSF47336">
    <property type="entry name" value="ACP-like"/>
    <property type="match status" value="3"/>
</dbReference>
<feature type="region of interest" description="N-terminal hotdog fold" evidence="8">
    <location>
        <begin position="3068"/>
        <end position="3198"/>
    </location>
</feature>
<feature type="domain" description="Ketosynthase family 3 (KS3)" evidence="11">
    <location>
        <begin position="3950"/>
        <end position="4388"/>
    </location>
</feature>
<feature type="domain" description="Carrier" evidence="10">
    <location>
        <begin position="3860"/>
        <end position="3938"/>
    </location>
</feature>
<dbReference type="SMART" id="SM00822">
    <property type="entry name" value="PKS_KR"/>
    <property type="match status" value="3"/>
</dbReference>
<dbReference type="Gene3D" id="3.90.180.10">
    <property type="entry name" value="Medium-chain alcohol dehydrogenases, catalytic domain"/>
    <property type="match status" value="1"/>
</dbReference>
<dbReference type="SMART" id="SM00829">
    <property type="entry name" value="PKS_ER"/>
    <property type="match status" value="1"/>
</dbReference>
<dbReference type="PATRIC" id="fig|749414.3.peg.749"/>
<feature type="region of interest" description="Disordered" evidence="9">
    <location>
        <begin position="3825"/>
        <end position="3849"/>
    </location>
</feature>
<feature type="active site" description="Proton donor; for dehydratase activity" evidence="8">
    <location>
        <position position="3280"/>
    </location>
</feature>
<dbReference type="PROSITE" id="PS01162">
    <property type="entry name" value="QOR_ZETA_CRYSTAL"/>
    <property type="match status" value="1"/>
</dbReference>
<dbReference type="InterPro" id="IPR001227">
    <property type="entry name" value="Ac_transferase_dom_sf"/>
</dbReference>
<dbReference type="InterPro" id="IPR006162">
    <property type="entry name" value="Ppantetheine_attach_site"/>
</dbReference>
<feature type="region of interest" description="C-terminal hotdog fold" evidence="8">
    <location>
        <begin position="1100"/>
        <end position="1242"/>
    </location>
</feature>
<dbReference type="Gene3D" id="3.40.47.10">
    <property type="match status" value="3"/>
</dbReference>
<feature type="region of interest" description="C-terminal hotdog fold" evidence="8">
    <location>
        <begin position="5012"/>
        <end position="5157"/>
    </location>
</feature>
<dbReference type="PROSITE" id="PS00012">
    <property type="entry name" value="PHOSPHOPANTETHEINE"/>
    <property type="match status" value="3"/>
</dbReference>
<keyword evidence="3" id="KW-0597">Phosphoprotein</keyword>
<feature type="region of interest" description="N-terminal hotdog fold" evidence="8">
    <location>
        <begin position="4862"/>
        <end position="4987"/>
    </location>
</feature>
<dbReference type="eggNOG" id="COG0604">
    <property type="taxonomic scope" value="Bacteria"/>
</dbReference>
<dbReference type="eggNOG" id="COG1028">
    <property type="taxonomic scope" value="Bacteria"/>
</dbReference>
<dbReference type="Pfam" id="PF21089">
    <property type="entry name" value="PKS_DH_N"/>
    <property type="match status" value="3"/>
</dbReference>
<dbReference type="PROSITE" id="PS00606">
    <property type="entry name" value="KS3_1"/>
    <property type="match status" value="3"/>
</dbReference>
<feature type="compositionally biased region" description="Low complexity" evidence="9">
    <location>
        <begin position="479"/>
        <end position="490"/>
    </location>
</feature>
<dbReference type="InterPro" id="IPR057326">
    <property type="entry name" value="KR_dom"/>
</dbReference>
<evidence type="ECO:0000259" key="10">
    <source>
        <dbReference type="PROSITE" id="PS50075"/>
    </source>
</evidence>
<evidence type="ECO:0000313" key="13">
    <source>
        <dbReference type="EMBL" id="ADI03854.1"/>
    </source>
</evidence>
<dbReference type="InterPro" id="IPR013968">
    <property type="entry name" value="PKS_KR"/>
</dbReference>
<feature type="compositionally biased region" description="Low complexity" evidence="9">
    <location>
        <begin position="2808"/>
        <end position="2818"/>
    </location>
</feature>
<dbReference type="InterPro" id="IPR042104">
    <property type="entry name" value="PKS_dehydratase_sf"/>
</dbReference>
<dbReference type="SMART" id="SM00823">
    <property type="entry name" value="PKS_PP"/>
    <property type="match status" value="3"/>
</dbReference>
<accession>D7C432</accession>
<dbReference type="CDD" id="cd00833">
    <property type="entry name" value="PKS"/>
    <property type="match status" value="3"/>
</dbReference>
<feature type="compositionally biased region" description="Polar residues" evidence="9">
    <location>
        <begin position="462"/>
        <end position="474"/>
    </location>
</feature>
<feature type="compositionally biased region" description="Gly residues" evidence="9">
    <location>
        <begin position="3955"/>
        <end position="3965"/>
    </location>
</feature>
<dbReference type="Gene3D" id="3.40.50.720">
    <property type="entry name" value="NAD(P)-binding Rossmann-like Domain"/>
    <property type="match status" value="3"/>
</dbReference>
<dbReference type="InterPro" id="IPR020843">
    <property type="entry name" value="ER"/>
</dbReference>
<dbReference type="InterPro" id="IPR014031">
    <property type="entry name" value="Ketoacyl_synth_C"/>
</dbReference>
<protein>
    <submittedName>
        <fullName evidence="13">Modular polyketide synthase</fullName>
    </submittedName>
</protein>
<dbReference type="Gene3D" id="3.10.129.110">
    <property type="entry name" value="Polyketide synthase dehydratase"/>
    <property type="match status" value="3"/>
</dbReference>
<evidence type="ECO:0000256" key="2">
    <source>
        <dbReference type="ARBA" id="ARBA00022450"/>
    </source>
</evidence>
<dbReference type="Pfam" id="PF22953">
    <property type="entry name" value="SpnB_Rossmann"/>
    <property type="match status" value="3"/>
</dbReference>
<dbReference type="InterPro" id="IPR036291">
    <property type="entry name" value="NAD(P)-bd_dom_sf"/>
</dbReference>
<dbReference type="InterPro" id="IPR032821">
    <property type="entry name" value="PKS_assoc"/>
</dbReference>
<dbReference type="SMART" id="SM00825">
    <property type="entry name" value="PKS_KS"/>
    <property type="match status" value="3"/>
</dbReference>
<dbReference type="SMART" id="SM00826">
    <property type="entry name" value="PKS_DH"/>
    <property type="match status" value="3"/>
</dbReference>
<dbReference type="Pfam" id="PF02801">
    <property type="entry name" value="Ketoacyl-synt_C"/>
    <property type="match status" value="3"/>
</dbReference>
<dbReference type="InterPro" id="IPR050091">
    <property type="entry name" value="PKS_NRPS_Biosynth_Enz"/>
</dbReference>
<dbReference type="FunFam" id="3.40.47.10:FF:000019">
    <property type="entry name" value="Polyketide synthase type I"/>
    <property type="match status" value="3"/>
</dbReference>
<dbReference type="InterPro" id="IPR016039">
    <property type="entry name" value="Thiolase-like"/>
</dbReference>
<dbReference type="FunFam" id="1.10.1200.10:FF:000007">
    <property type="entry name" value="Probable polyketide synthase pks17"/>
    <property type="match status" value="2"/>
</dbReference>
<dbReference type="Pfam" id="PF16197">
    <property type="entry name" value="KAsynt_C_assoc"/>
    <property type="match status" value="3"/>
</dbReference>
<dbReference type="InterPro" id="IPR014043">
    <property type="entry name" value="Acyl_transferase_dom"/>
</dbReference>
<feature type="region of interest" description="Disordered" evidence="9">
    <location>
        <begin position="3952"/>
        <end position="3978"/>
    </location>
</feature>
<dbReference type="GO" id="GO:0008270">
    <property type="term" value="F:zinc ion binding"/>
    <property type="evidence" value="ECO:0007669"/>
    <property type="project" value="InterPro"/>
</dbReference>
<dbReference type="KEGG" id="sbh:SBI_00733"/>
<dbReference type="InterPro" id="IPR014030">
    <property type="entry name" value="Ketoacyl_synth_N"/>
</dbReference>
<feature type="active site" description="Proton donor; for dehydratase activity" evidence="8">
    <location>
        <position position="1161"/>
    </location>
</feature>
<organism evidence="13 14">
    <name type="scientific">Streptomyces bingchenggensis (strain BCW-1)</name>
    <dbReference type="NCBI Taxonomy" id="749414"/>
    <lineage>
        <taxon>Bacteria</taxon>
        <taxon>Bacillati</taxon>
        <taxon>Actinomycetota</taxon>
        <taxon>Actinomycetes</taxon>
        <taxon>Kitasatosporales</taxon>
        <taxon>Streptomycetaceae</taxon>
        <taxon>Streptomyces</taxon>
    </lineage>
</organism>
<feature type="domain" description="Carrier" evidence="10">
    <location>
        <begin position="5663"/>
        <end position="5738"/>
    </location>
</feature>
<feature type="domain" description="Carrier" evidence="10">
    <location>
        <begin position="2061"/>
        <end position="2150"/>
    </location>
</feature>
<reference evidence="13 14" key="1">
    <citation type="journal article" date="2010" name="J. Bacteriol.">
        <title>Genome sequence of the milbemycin-producing bacterium Streptomyces bingchenggensis.</title>
        <authorList>
            <person name="Wang X.J."/>
            <person name="Yan Y.J."/>
            <person name="Zhang B."/>
            <person name="An J."/>
            <person name="Wang J.J."/>
            <person name="Tian J."/>
            <person name="Jiang L."/>
            <person name="Chen Y.H."/>
            <person name="Huang S.X."/>
            <person name="Yin M."/>
            <person name="Zhang J."/>
            <person name="Gao A.L."/>
            <person name="Liu C.X."/>
            <person name="Zhu Z.X."/>
            <person name="Xiang W.S."/>
        </authorList>
    </citation>
    <scope>NUCLEOTIDE SEQUENCE [LARGE SCALE GENOMIC DNA]</scope>
    <source>
        <strain evidence="13 14">BCW-1</strain>
    </source>
</reference>
<feature type="domain" description="PKS/mFAS DH" evidence="12">
    <location>
        <begin position="3068"/>
        <end position="3360"/>
    </location>
</feature>
<dbReference type="InterPro" id="IPR016036">
    <property type="entry name" value="Malonyl_transacylase_ACP-bd"/>
</dbReference>
<proteinExistence type="predicted"/>
<evidence type="ECO:0000259" key="12">
    <source>
        <dbReference type="PROSITE" id="PS52019"/>
    </source>
</evidence>
<dbReference type="SUPFAM" id="SSF51735">
    <property type="entry name" value="NAD(P)-binding Rossmann-fold domains"/>
    <property type="match status" value="7"/>
</dbReference>
<dbReference type="CDD" id="cd08956">
    <property type="entry name" value="KR_3_FAS_SDR_x"/>
    <property type="match status" value="3"/>
</dbReference>
<dbReference type="SUPFAM" id="SSF53901">
    <property type="entry name" value="Thiolase-like"/>
    <property type="match status" value="3"/>
</dbReference>
<evidence type="ECO:0000256" key="3">
    <source>
        <dbReference type="ARBA" id="ARBA00022553"/>
    </source>
</evidence>
<feature type="domain" description="Ketosynthase family 3 (KS3)" evidence="11">
    <location>
        <begin position="34"/>
        <end position="460"/>
    </location>
</feature>
<dbReference type="InterPro" id="IPR049552">
    <property type="entry name" value="PKS_DH_N"/>
</dbReference>
<dbReference type="Pfam" id="PF14765">
    <property type="entry name" value="PS-DH"/>
    <property type="match status" value="3"/>
</dbReference>
<keyword evidence="2" id="KW-0596">Phosphopantetheine</keyword>
<dbReference type="InterPro" id="IPR002364">
    <property type="entry name" value="Quin_OxRdtase/zeta-crystal_CS"/>
</dbReference>
<feature type="compositionally biased region" description="Pro residues" evidence="9">
    <location>
        <begin position="2820"/>
        <end position="2836"/>
    </location>
</feature>
<name>D7C432_STRBB</name>
<dbReference type="PROSITE" id="PS52019">
    <property type="entry name" value="PKS_MFAS_DH"/>
    <property type="match status" value="3"/>
</dbReference>
<dbReference type="Pfam" id="PF00550">
    <property type="entry name" value="PP-binding"/>
    <property type="match status" value="3"/>
</dbReference>
<dbReference type="Gene3D" id="1.10.1200.10">
    <property type="entry name" value="ACP-like"/>
    <property type="match status" value="4"/>
</dbReference>
<dbReference type="HOGENOM" id="CLU_223085_0_0_11"/>
<feature type="region of interest" description="Disordered" evidence="9">
    <location>
        <begin position="5364"/>
        <end position="5383"/>
    </location>
</feature>
<feature type="active site" description="Proton acceptor; for dehydratase activity" evidence="8">
    <location>
        <position position="4894"/>
    </location>
</feature>
<keyword evidence="7" id="KW-0012">Acyltransferase</keyword>
<keyword evidence="14" id="KW-1185">Reference proteome</keyword>
<dbReference type="PROSITE" id="PS52004">
    <property type="entry name" value="KS3_2"/>
    <property type="match status" value="3"/>
</dbReference>
<dbReference type="CDD" id="cd05195">
    <property type="entry name" value="enoyl_red"/>
    <property type="match status" value="1"/>
</dbReference>
<feature type="region of interest" description="N-terminal hotdog fold" evidence="8">
    <location>
        <begin position="950"/>
        <end position="1080"/>
    </location>
</feature>
<dbReference type="InterPro" id="IPR018201">
    <property type="entry name" value="Ketoacyl_synth_AS"/>
</dbReference>
<dbReference type="GO" id="GO:0031177">
    <property type="term" value="F:phosphopantetheine binding"/>
    <property type="evidence" value="ECO:0007669"/>
    <property type="project" value="InterPro"/>
</dbReference>
<dbReference type="EMBL" id="CP002047">
    <property type="protein sequence ID" value="ADI03854.1"/>
    <property type="molecule type" value="Genomic_DNA"/>
</dbReference>
<dbReference type="PANTHER" id="PTHR43775">
    <property type="entry name" value="FATTY ACID SYNTHASE"/>
    <property type="match status" value="1"/>
</dbReference>